<keyword evidence="3" id="KW-1185">Reference proteome</keyword>
<gene>
    <name evidence="2" type="ORF">EGT51_13035</name>
</gene>
<organism evidence="2 3">
    <name type="scientific">Levilactobacillus suantsaiihabitans</name>
    <dbReference type="NCBI Taxonomy" id="2487722"/>
    <lineage>
        <taxon>Bacteria</taxon>
        <taxon>Bacillati</taxon>
        <taxon>Bacillota</taxon>
        <taxon>Bacilli</taxon>
        <taxon>Lactobacillales</taxon>
        <taxon>Lactobacillaceae</taxon>
        <taxon>Levilactobacillus</taxon>
    </lineage>
</organism>
<dbReference type="Pfam" id="PF01548">
    <property type="entry name" value="DEDD_Tnp_IS110"/>
    <property type="match status" value="1"/>
</dbReference>
<evidence type="ECO:0000313" key="2">
    <source>
        <dbReference type="EMBL" id="TGD17154.1"/>
    </source>
</evidence>
<reference evidence="2 3" key="1">
    <citation type="submission" date="2018-10" db="EMBL/GenBank/DDBJ databases">
        <title>Lactobacillus sp. R7 and Lactobacillus sp. R19 isolated from fermented mustard green product of Taiwan.</title>
        <authorList>
            <person name="Lin S.-T."/>
        </authorList>
    </citation>
    <scope>NUCLEOTIDE SEQUENCE [LARGE SCALE GENOMIC DNA]</scope>
    <source>
        <strain evidence="2 3">BCRC 81129</strain>
    </source>
</reference>
<sequence length="94" mass="10548">MDMDVAYDCCAGLDVHQGNVVACVLHGKRTSTRPKAELHTFGTTQSQLDQLADWLKTFDCQSVAMESTGVFWKPIWHVLANKFNLVLANPQRIK</sequence>
<dbReference type="InterPro" id="IPR002525">
    <property type="entry name" value="Transp_IS110-like_N"/>
</dbReference>
<dbReference type="GO" id="GO:0006313">
    <property type="term" value="P:DNA transposition"/>
    <property type="evidence" value="ECO:0007669"/>
    <property type="project" value="InterPro"/>
</dbReference>
<dbReference type="AlphaFoldDB" id="A0A4Z0J6V4"/>
<comment type="caution">
    <text evidence="2">The sequence shown here is derived from an EMBL/GenBank/DDBJ whole genome shotgun (WGS) entry which is preliminary data.</text>
</comment>
<dbReference type="RefSeq" id="WP_167850215.1">
    <property type="nucleotide sequence ID" value="NZ_RKLX01000066.1"/>
</dbReference>
<evidence type="ECO:0000259" key="1">
    <source>
        <dbReference type="Pfam" id="PF01548"/>
    </source>
</evidence>
<proteinExistence type="predicted"/>
<dbReference type="EMBL" id="RKLX01000066">
    <property type="protein sequence ID" value="TGD17154.1"/>
    <property type="molecule type" value="Genomic_DNA"/>
</dbReference>
<accession>A0A4Z0J6V4</accession>
<feature type="domain" description="Transposase IS110-like N-terminal" evidence="1">
    <location>
        <begin position="11"/>
        <end position="93"/>
    </location>
</feature>
<dbReference type="GO" id="GO:0004803">
    <property type="term" value="F:transposase activity"/>
    <property type="evidence" value="ECO:0007669"/>
    <property type="project" value="InterPro"/>
</dbReference>
<dbReference type="GO" id="GO:0003677">
    <property type="term" value="F:DNA binding"/>
    <property type="evidence" value="ECO:0007669"/>
    <property type="project" value="InterPro"/>
</dbReference>
<dbReference type="Proteomes" id="UP000297348">
    <property type="component" value="Unassembled WGS sequence"/>
</dbReference>
<feature type="non-terminal residue" evidence="2">
    <location>
        <position position="94"/>
    </location>
</feature>
<evidence type="ECO:0000313" key="3">
    <source>
        <dbReference type="Proteomes" id="UP000297348"/>
    </source>
</evidence>
<name>A0A4Z0J6V4_9LACO</name>
<protein>
    <submittedName>
        <fullName evidence="2">IS110 family transposase</fullName>
    </submittedName>
</protein>